<proteinExistence type="predicted"/>
<reference evidence="3" key="1">
    <citation type="journal article" date="2019" name="Int. J. Syst. Evol. Microbiol.">
        <title>The Global Catalogue of Microorganisms (GCM) 10K type strain sequencing project: providing services to taxonomists for standard genome sequencing and annotation.</title>
        <authorList>
            <consortium name="The Broad Institute Genomics Platform"/>
            <consortium name="The Broad Institute Genome Sequencing Center for Infectious Disease"/>
            <person name="Wu L."/>
            <person name="Ma J."/>
        </authorList>
    </citation>
    <scope>NUCLEOTIDE SEQUENCE [LARGE SCALE GENOMIC DNA]</scope>
    <source>
        <strain evidence="3">CGMCC 4.7638</strain>
    </source>
</reference>
<dbReference type="RefSeq" id="WP_344278747.1">
    <property type="nucleotide sequence ID" value="NZ_BAAAHV010000015.1"/>
</dbReference>
<dbReference type="Proteomes" id="UP001597542">
    <property type="component" value="Unassembled WGS sequence"/>
</dbReference>
<name>A0ABW5I8Q6_9PSEU</name>
<evidence type="ECO:0000313" key="2">
    <source>
        <dbReference type="EMBL" id="MFD2485368.1"/>
    </source>
</evidence>
<comment type="caution">
    <text evidence="2">The sequence shown here is derived from an EMBL/GenBank/DDBJ whole genome shotgun (WGS) entry which is preliminary data.</text>
</comment>
<evidence type="ECO:0000256" key="1">
    <source>
        <dbReference type="SAM" id="Coils"/>
    </source>
</evidence>
<evidence type="ECO:0000313" key="3">
    <source>
        <dbReference type="Proteomes" id="UP001597542"/>
    </source>
</evidence>
<keyword evidence="3" id="KW-1185">Reference proteome</keyword>
<dbReference type="EMBL" id="JBHUKQ010000016">
    <property type="protein sequence ID" value="MFD2485368.1"/>
    <property type="molecule type" value="Genomic_DNA"/>
</dbReference>
<feature type="coiled-coil region" evidence="1">
    <location>
        <begin position="306"/>
        <end position="333"/>
    </location>
</feature>
<organism evidence="2 3">
    <name type="scientific">Amycolatopsis albidoflavus</name>
    <dbReference type="NCBI Taxonomy" id="102226"/>
    <lineage>
        <taxon>Bacteria</taxon>
        <taxon>Bacillati</taxon>
        <taxon>Actinomycetota</taxon>
        <taxon>Actinomycetes</taxon>
        <taxon>Pseudonocardiales</taxon>
        <taxon>Pseudonocardiaceae</taxon>
        <taxon>Amycolatopsis</taxon>
    </lineage>
</organism>
<accession>A0ABW5I8Q6</accession>
<sequence>MTTTSALASLRIPDPGGNPAAQRLTATAWHDLAGHLQEQSAHLTELSGRAGRAWQGGGADSFRAQAQALADKAAIGAHAASQVANTRDSHAEKHQQVLELLRQIGIEIAAMLGFWAAAAAVPPLLAAADAWLSALAVQGGRIVQLLARALADLVGFLVRSRAWIQEVMGLTWRTERFSLGYGRMITEGIRDAVLDVSSNSVTSAILGKKIDPGQLAKSAGLSFLVGGLIGGLEKSGTSRVLDNLGKVKRTPDGLPVFRSFSDQAKSAVNSLGRHNPATPVRAAPSEKALLFGELDESSRIARGLGLRGHAAEKAALEQELETLRSVQQRTIDRHTDAGRFSDDAAERAIALRNTVTDRAKAAKAAADDLRTAWVNGVDDVGLRSATRQHADALAALESASRQAAGGDRAAARARLAMRATEAETAAVQARVHTATDRLHSSVRWQEARDAVRQNTSVREQWSDAWERNVWRDGFATRKPVTETLLYDTPRYFVKGAATNAAKSAAEPGATPASVARRALIGGSTSALRGALNSFADNLVYPKSGIEETLWKLGLKGVDNFVSAKVNPTPNPPAIS</sequence>
<gene>
    <name evidence="2" type="ORF">ACFSUT_34210</name>
</gene>
<keyword evidence="1" id="KW-0175">Coiled coil</keyword>
<protein>
    <submittedName>
        <fullName evidence="2">Uncharacterized protein</fullName>
    </submittedName>
</protein>